<feature type="region of interest" description="Disordered" evidence="1">
    <location>
        <begin position="111"/>
        <end position="140"/>
    </location>
</feature>
<dbReference type="InterPro" id="IPR012337">
    <property type="entry name" value="RNaseH-like_sf"/>
</dbReference>
<feature type="compositionally biased region" description="Basic and acidic residues" evidence="1">
    <location>
        <begin position="111"/>
        <end position="125"/>
    </location>
</feature>
<dbReference type="InterPro" id="IPR002562">
    <property type="entry name" value="3'-5'_exonuclease_dom"/>
</dbReference>
<accession>A0A7S2LHL4</accession>
<evidence type="ECO:0000259" key="2">
    <source>
        <dbReference type="Pfam" id="PF01612"/>
    </source>
</evidence>
<dbReference type="GO" id="GO:0006139">
    <property type="term" value="P:nucleobase-containing compound metabolic process"/>
    <property type="evidence" value="ECO:0007669"/>
    <property type="project" value="InterPro"/>
</dbReference>
<name>A0A7S2LHL4_9STRA</name>
<dbReference type="EMBL" id="HBGY01029848">
    <property type="protein sequence ID" value="CAD9606707.1"/>
    <property type="molecule type" value="Transcribed_RNA"/>
</dbReference>
<dbReference type="GO" id="GO:0003676">
    <property type="term" value="F:nucleic acid binding"/>
    <property type="evidence" value="ECO:0007669"/>
    <property type="project" value="InterPro"/>
</dbReference>
<organism evidence="3">
    <name type="scientific">Leptocylindrus danicus</name>
    <dbReference type="NCBI Taxonomy" id="163516"/>
    <lineage>
        <taxon>Eukaryota</taxon>
        <taxon>Sar</taxon>
        <taxon>Stramenopiles</taxon>
        <taxon>Ochrophyta</taxon>
        <taxon>Bacillariophyta</taxon>
        <taxon>Coscinodiscophyceae</taxon>
        <taxon>Chaetocerotophycidae</taxon>
        <taxon>Leptocylindrales</taxon>
        <taxon>Leptocylindraceae</taxon>
        <taxon>Leptocylindrus</taxon>
    </lineage>
</organism>
<evidence type="ECO:0000256" key="1">
    <source>
        <dbReference type="SAM" id="MobiDB-lite"/>
    </source>
</evidence>
<dbReference type="SUPFAM" id="SSF53098">
    <property type="entry name" value="Ribonuclease H-like"/>
    <property type="match status" value="1"/>
</dbReference>
<dbReference type="AlphaFoldDB" id="A0A7S2LHL4"/>
<dbReference type="InterPro" id="IPR036397">
    <property type="entry name" value="RNaseH_sf"/>
</dbReference>
<dbReference type="Pfam" id="PF01612">
    <property type="entry name" value="DNA_pol_A_exo1"/>
    <property type="match status" value="1"/>
</dbReference>
<protein>
    <recommendedName>
        <fullName evidence="2">3'-5' exonuclease domain-containing protein</fullName>
    </recommendedName>
</protein>
<proteinExistence type="predicted"/>
<evidence type="ECO:0000313" key="3">
    <source>
        <dbReference type="EMBL" id="CAD9606707.1"/>
    </source>
</evidence>
<dbReference type="Gene3D" id="3.30.420.10">
    <property type="entry name" value="Ribonuclease H-like superfamily/Ribonuclease H"/>
    <property type="match status" value="1"/>
</dbReference>
<dbReference type="InterPro" id="IPR052408">
    <property type="entry name" value="Exonuclease_MUT-7-like"/>
</dbReference>
<dbReference type="GO" id="GO:0008408">
    <property type="term" value="F:3'-5' exonuclease activity"/>
    <property type="evidence" value="ECO:0007669"/>
    <property type="project" value="InterPro"/>
</dbReference>
<dbReference type="PANTHER" id="PTHR47765:SF2">
    <property type="entry name" value="EXONUCLEASE MUT-7 HOMOLOG"/>
    <property type="match status" value="1"/>
</dbReference>
<sequence>MVAILLKKQLDKAEQCSTWHIRPLTTAQIEYAALDAAVLPRLLSIMMNEPEFLQKNACTFFMTNRHMKVSTRHTIMTCFTEMPNPKGKYRVKMGSVKRVLDVVIAKQSWQSHKEAPPLPTHRELTDGDGSSSSDDAEPARRKRIQIKLSTLPVEHKLPELIASVGMSRDACLSQLLGEELRSRLPVDFEMHYDKRSDLVVMSNSILFFVSARRSLKHNHKFSNDGKKLSFTFNPKAEEGKVLLDELREEAFEETLAGVVDNFDATKRERKKLLLFVRPDRKSELLYLGRLQGFDEPTEVGDFLNVTFGLFDVEHILSDEYRKGVFEDVIAANQNGISGVSVDEALRLATEGTRPCVQRPLKTVSGNLSELPQPGTFLGGSKDACIRKILHQCTVMEDTEFTYNGRSGVIEMENMALLFVNSIRRGGRRPRKYRNDFLDDGRKLTFNFDSAKASEFALFNQLPKPLSESSIEATPVQAVGESKPPAKSLLLFVRPGGKGKFMFCGMCSGTQCEMGGSNRQLPIILELLDFDSIVENEATADPFQTMASEHTMALEDFDREISEFF</sequence>
<dbReference type="PANTHER" id="PTHR47765">
    <property type="entry name" value="3'-5' EXONUCLEASE DOMAIN-CONTAINING PROTEIN"/>
    <property type="match status" value="1"/>
</dbReference>
<feature type="domain" description="3'-5' exonuclease" evidence="2">
    <location>
        <begin position="1"/>
        <end position="49"/>
    </location>
</feature>
<reference evidence="3" key="1">
    <citation type="submission" date="2021-01" db="EMBL/GenBank/DDBJ databases">
        <authorList>
            <person name="Corre E."/>
            <person name="Pelletier E."/>
            <person name="Niang G."/>
            <person name="Scheremetjew M."/>
            <person name="Finn R."/>
            <person name="Kale V."/>
            <person name="Holt S."/>
            <person name="Cochrane G."/>
            <person name="Meng A."/>
            <person name="Brown T."/>
            <person name="Cohen L."/>
        </authorList>
    </citation>
    <scope>NUCLEOTIDE SEQUENCE</scope>
    <source>
        <strain evidence="3">B650</strain>
    </source>
</reference>
<gene>
    <name evidence="3" type="ORF">LDAN0321_LOCUS18546</name>
</gene>